<proteinExistence type="predicted"/>
<evidence type="ECO:0000256" key="1">
    <source>
        <dbReference type="ARBA" id="ARBA00022664"/>
    </source>
</evidence>
<feature type="domain" description="HTH myb-type" evidence="7">
    <location>
        <begin position="256"/>
        <end position="312"/>
    </location>
</feature>
<feature type="domain" description="Myb-like" evidence="6">
    <location>
        <begin position="256"/>
        <end position="308"/>
    </location>
</feature>
<feature type="region of interest" description="Disordered" evidence="5">
    <location>
        <begin position="191"/>
        <end position="216"/>
    </location>
</feature>
<feature type="region of interest" description="Disordered" evidence="5">
    <location>
        <begin position="342"/>
        <end position="400"/>
    </location>
</feature>
<feature type="compositionally biased region" description="Basic and acidic residues" evidence="5">
    <location>
        <begin position="603"/>
        <end position="615"/>
    </location>
</feature>
<dbReference type="SMART" id="SM00717">
    <property type="entry name" value="SANT"/>
    <property type="match status" value="1"/>
</dbReference>
<evidence type="ECO:0000256" key="3">
    <source>
        <dbReference type="ARBA" id="ARBA00023187"/>
    </source>
</evidence>
<feature type="coiled-coil region" evidence="4">
    <location>
        <begin position="506"/>
        <end position="534"/>
    </location>
</feature>
<feature type="compositionally biased region" description="Basic and acidic residues" evidence="5">
    <location>
        <begin position="744"/>
        <end position="769"/>
    </location>
</feature>
<evidence type="ECO:0000259" key="7">
    <source>
        <dbReference type="PROSITE" id="PS51294"/>
    </source>
</evidence>
<keyword evidence="9" id="KW-1185">Reference proteome</keyword>
<evidence type="ECO:0000256" key="4">
    <source>
        <dbReference type="SAM" id="Coils"/>
    </source>
</evidence>
<dbReference type="PANTHER" id="PTHR23139">
    <property type="entry name" value="RNA-BINDING PROTEIN"/>
    <property type="match status" value="1"/>
</dbReference>
<keyword evidence="1" id="KW-0507">mRNA processing</keyword>
<sequence length="806" mass="95933">MSKRNLASKQNSDQIQRNLFVNTKNNNNHNFQEYPPLYPKKFSNQLIFHLQLNNKKDYLNLFPQQNSLHLKTDQEYEDEDEDEGKGEESLMDLEIKTENEKGNETKKNENKKIKKQQKKQAEENQIAKVTTLNTNTLTKEERISCYKNFILKTKICRSEHGIFGVHLNSKDYRINYQFNTKNKFQQKQQTQTKLDLQTNPHTTQAKTRGKQNQDDKKALLRSLPRGWNKWTLTKRRTWLAFGTNNNLFYLHFNHPGEELKVGKWTQEEEEVFLKRCKKFGVNRGWGLFSQTIQGRIGRDCLDHFKLRLKNDRNFSEEYKDKYQKHKANTKRRKTKSKIATNRIGERKRKTVDPNSRNGVTIDPPKTTNKDLRSIKRKRKSTRLRSKQIPKSQGITKKKKHGKLALRTLPKQLKPMPRNLVPIVFTENEIMTRKTLLNQKFQEFGDLILENIDPLKQNTILKQLLKEEEGQGQGQGKWQWPWQEEEEIMKNFELNQDYDDEFSFTDEEEEEFEVKQEEEIKKNEREEKLNQMVIEKTENEKLLKTKKLTNSRISSNTILNQDRENDIQNLQTKKSKLQNIIYQNVESNSTVSKNRNNNSNKNLNDQKSKTLDEKNIDPNQKNQEEEEQYLNPLPGLIDSITGVEIKAPCLSSTGYVLDQTTWKKELKKKPINICPFTKTIIQPQSLILLTPKNIGQYLSKILNLDFNKLRLITKKHYLKKKKKSKKKKLKKLRKKEKKERKKRREKEMEGKKRRGKETEGKKRREKEKEGKKRRRKEKEGKKKEKKKTKSKKWAKLEKKNKIRHKKN</sequence>
<feature type="compositionally biased region" description="Low complexity" evidence="5">
    <location>
        <begin position="587"/>
        <end position="602"/>
    </location>
</feature>
<keyword evidence="2" id="KW-0694">RNA-binding</keyword>
<keyword evidence="4" id="KW-0175">Coiled coil</keyword>
<dbReference type="InterPro" id="IPR017930">
    <property type="entry name" value="Myb_dom"/>
</dbReference>
<feature type="region of interest" description="Disordered" evidence="5">
    <location>
        <begin position="716"/>
        <end position="806"/>
    </location>
</feature>
<evidence type="ECO:0000256" key="5">
    <source>
        <dbReference type="SAM" id="MobiDB-lite"/>
    </source>
</evidence>
<dbReference type="Gene3D" id="1.10.10.60">
    <property type="entry name" value="Homeodomain-like"/>
    <property type="match status" value="1"/>
</dbReference>
<dbReference type="PROSITE" id="PS50090">
    <property type="entry name" value="MYB_LIKE"/>
    <property type="match status" value="1"/>
</dbReference>
<gene>
    <name evidence="8" type="ORF">M0813_08297</name>
</gene>
<reference evidence="8" key="1">
    <citation type="submission" date="2022-08" db="EMBL/GenBank/DDBJ databases">
        <title>Novel sulfate-reducing endosymbionts in the free-living metamonad Anaeramoeba.</title>
        <authorList>
            <person name="Jerlstrom-Hultqvist J."/>
            <person name="Cepicka I."/>
            <person name="Gallot-Lavallee L."/>
            <person name="Salas-Leiva D."/>
            <person name="Curtis B.A."/>
            <person name="Zahonova K."/>
            <person name="Pipaliya S."/>
            <person name="Dacks J."/>
            <person name="Roger A.J."/>
        </authorList>
    </citation>
    <scope>NUCLEOTIDE SEQUENCE</scope>
    <source>
        <strain evidence="8">Schooner1</strain>
    </source>
</reference>
<evidence type="ECO:0000256" key="2">
    <source>
        <dbReference type="ARBA" id="ARBA00022884"/>
    </source>
</evidence>
<evidence type="ECO:0000313" key="8">
    <source>
        <dbReference type="EMBL" id="KAJ6228802.1"/>
    </source>
</evidence>
<dbReference type="Proteomes" id="UP001150062">
    <property type="component" value="Unassembled WGS sequence"/>
</dbReference>
<dbReference type="Pfam" id="PF00249">
    <property type="entry name" value="Myb_DNA-binding"/>
    <property type="match status" value="1"/>
</dbReference>
<feature type="compositionally biased region" description="Basic residues" evidence="5">
    <location>
        <begin position="374"/>
        <end position="387"/>
    </location>
</feature>
<feature type="compositionally biased region" description="Acidic residues" evidence="5">
    <location>
        <begin position="75"/>
        <end position="91"/>
    </location>
</feature>
<feature type="compositionally biased region" description="Basic and acidic residues" evidence="5">
    <location>
        <begin position="93"/>
        <end position="111"/>
    </location>
</feature>
<accession>A0ABQ8X8B8</accession>
<name>A0ABQ8X8B8_9EUKA</name>
<comment type="caution">
    <text evidence="8">The sequence shown here is derived from an EMBL/GenBank/DDBJ whole genome shotgun (WGS) entry which is preliminary data.</text>
</comment>
<evidence type="ECO:0000259" key="6">
    <source>
        <dbReference type="PROSITE" id="PS50090"/>
    </source>
</evidence>
<dbReference type="EMBL" id="JAOAOG010000325">
    <property type="protein sequence ID" value="KAJ6228802.1"/>
    <property type="molecule type" value="Genomic_DNA"/>
</dbReference>
<feature type="region of interest" description="Disordered" evidence="5">
    <location>
        <begin position="587"/>
        <end position="626"/>
    </location>
</feature>
<dbReference type="CDD" id="cd00167">
    <property type="entry name" value="SANT"/>
    <property type="match status" value="1"/>
</dbReference>
<feature type="compositionally biased region" description="Basic residues" evidence="5">
    <location>
        <begin position="716"/>
        <end position="743"/>
    </location>
</feature>
<feature type="compositionally biased region" description="Basic residues" evidence="5">
    <location>
        <begin position="782"/>
        <end position="792"/>
    </location>
</feature>
<keyword evidence="3" id="KW-0508">mRNA splicing</keyword>
<organism evidence="8 9">
    <name type="scientific">Anaeramoeba flamelloides</name>
    <dbReference type="NCBI Taxonomy" id="1746091"/>
    <lineage>
        <taxon>Eukaryota</taxon>
        <taxon>Metamonada</taxon>
        <taxon>Anaeramoebidae</taxon>
        <taxon>Anaeramoeba</taxon>
    </lineage>
</organism>
<dbReference type="SUPFAM" id="SSF46689">
    <property type="entry name" value="Homeodomain-like"/>
    <property type="match status" value="1"/>
</dbReference>
<protein>
    <submittedName>
        <fullName evidence="8">Chascon</fullName>
    </submittedName>
</protein>
<dbReference type="InterPro" id="IPR009057">
    <property type="entry name" value="Homeodomain-like_sf"/>
</dbReference>
<dbReference type="InterPro" id="IPR001005">
    <property type="entry name" value="SANT/Myb"/>
</dbReference>
<dbReference type="PROSITE" id="PS51294">
    <property type="entry name" value="HTH_MYB"/>
    <property type="match status" value="1"/>
</dbReference>
<evidence type="ECO:0000313" key="9">
    <source>
        <dbReference type="Proteomes" id="UP001150062"/>
    </source>
</evidence>
<feature type="region of interest" description="Disordered" evidence="5">
    <location>
        <begin position="70"/>
        <end position="124"/>
    </location>
</feature>